<organism evidence="1">
    <name type="scientific">marine sediment metagenome</name>
    <dbReference type="NCBI Taxonomy" id="412755"/>
    <lineage>
        <taxon>unclassified sequences</taxon>
        <taxon>metagenomes</taxon>
        <taxon>ecological metagenomes</taxon>
    </lineage>
</organism>
<name>X1RAQ5_9ZZZZ</name>
<accession>X1RAQ5</accession>
<comment type="caution">
    <text evidence="1">The sequence shown here is derived from an EMBL/GenBank/DDBJ whole genome shotgun (WGS) entry which is preliminary data.</text>
</comment>
<dbReference type="EMBL" id="BARW01002794">
    <property type="protein sequence ID" value="GAI60230.1"/>
    <property type="molecule type" value="Genomic_DNA"/>
</dbReference>
<proteinExistence type="predicted"/>
<gene>
    <name evidence="1" type="ORF">S12H4_07540</name>
</gene>
<protein>
    <submittedName>
        <fullName evidence="1">Uncharacterized protein</fullName>
    </submittedName>
</protein>
<reference evidence="1" key="1">
    <citation type="journal article" date="2014" name="Front. Microbiol.">
        <title>High frequency of phylogenetically diverse reductive dehalogenase-homologous genes in deep subseafloor sedimentary metagenomes.</title>
        <authorList>
            <person name="Kawai M."/>
            <person name="Futagami T."/>
            <person name="Toyoda A."/>
            <person name="Takaki Y."/>
            <person name="Nishi S."/>
            <person name="Hori S."/>
            <person name="Arai W."/>
            <person name="Tsubouchi T."/>
            <person name="Morono Y."/>
            <person name="Uchiyama I."/>
            <person name="Ito T."/>
            <person name="Fujiyama A."/>
            <person name="Inagaki F."/>
            <person name="Takami H."/>
        </authorList>
    </citation>
    <scope>NUCLEOTIDE SEQUENCE</scope>
    <source>
        <strain evidence="1">Expedition CK06-06</strain>
    </source>
</reference>
<sequence>MMTDYRKINELMHLVDRAIDTCHYSRAEKLFRQLLQEAFESRDNKIIADVSIAFIGFRRHHAIETLKILKRIDPIQAQRKVLS</sequence>
<evidence type="ECO:0000313" key="1">
    <source>
        <dbReference type="EMBL" id="GAI60230.1"/>
    </source>
</evidence>
<dbReference type="AlphaFoldDB" id="X1RAQ5"/>
<feature type="non-terminal residue" evidence="1">
    <location>
        <position position="83"/>
    </location>
</feature>